<comment type="subcellular location">
    <subcellularLocation>
        <location evidence="1">Membrane</location>
        <topology evidence="1">Multi-pass membrane protein</topology>
    </subcellularLocation>
</comment>
<feature type="transmembrane region" description="Helical" evidence="7">
    <location>
        <begin position="111"/>
        <end position="130"/>
    </location>
</feature>
<feature type="domain" description="TLC" evidence="8">
    <location>
        <begin position="68"/>
        <end position="323"/>
    </location>
</feature>
<dbReference type="EMBL" id="KN846972">
    <property type="protein sequence ID" value="KIW80573.1"/>
    <property type="molecule type" value="Genomic_DNA"/>
</dbReference>
<dbReference type="InterPro" id="IPR006634">
    <property type="entry name" value="TLC-dom"/>
</dbReference>
<feature type="transmembrane region" description="Helical" evidence="7">
    <location>
        <begin position="73"/>
        <end position="95"/>
    </location>
</feature>
<keyword evidence="4 5" id="KW-0472">Membrane</keyword>
<feature type="region of interest" description="Disordered" evidence="6">
    <location>
        <begin position="348"/>
        <end position="383"/>
    </location>
</feature>
<evidence type="ECO:0000313" key="10">
    <source>
        <dbReference type="Proteomes" id="UP000053029"/>
    </source>
</evidence>
<feature type="transmembrane region" description="Helical" evidence="7">
    <location>
        <begin position="290"/>
        <end position="311"/>
    </location>
</feature>
<dbReference type="AlphaFoldDB" id="A0A0D2GIF9"/>
<reference evidence="9 10" key="1">
    <citation type="submission" date="2015-01" db="EMBL/GenBank/DDBJ databases">
        <title>The Genome Sequence of Fonsecaea pedrosoi CBS 271.37.</title>
        <authorList>
            <consortium name="The Broad Institute Genomics Platform"/>
            <person name="Cuomo C."/>
            <person name="de Hoog S."/>
            <person name="Gorbushina A."/>
            <person name="Stielow B."/>
            <person name="Teixiera M."/>
            <person name="Abouelleil A."/>
            <person name="Chapman S.B."/>
            <person name="Priest M."/>
            <person name="Young S.K."/>
            <person name="Wortman J."/>
            <person name="Nusbaum C."/>
            <person name="Birren B."/>
        </authorList>
    </citation>
    <scope>NUCLEOTIDE SEQUENCE [LARGE SCALE GENOMIC DNA]</scope>
    <source>
        <strain evidence="9 10">CBS 271.37</strain>
    </source>
</reference>
<name>A0A0D2GIF9_9EURO</name>
<dbReference type="PROSITE" id="PS50922">
    <property type="entry name" value="TLC"/>
    <property type="match status" value="1"/>
</dbReference>
<dbReference type="GO" id="GO:0016020">
    <property type="term" value="C:membrane"/>
    <property type="evidence" value="ECO:0007669"/>
    <property type="project" value="UniProtKB-SubCell"/>
</dbReference>
<dbReference type="PANTHER" id="PTHR13439:SF0">
    <property type="entry name" value="TOPOISOMERASE I DAMAGE AFFECTED PROTEIN 4"/>
    <property type="match status" value="1"/>
</dbReference>
<dbReference type="PANTHER" id="PTHR13439">
    <property type="entry name" value="CT120 PROTEIN"/>
    <property type="match status" value="1"/>
</dbReference>
<sequence>MRDPFPPPPPWLVSLVTPLSETLHLPSLPNHIHEVLGAFVLYQTTQSILSPVLSNFLFPNIYPKLTRRTRINWDVHVVSLLQSCVINTAALWVMFKDEERKGMHGSAIERIYGYTGASGLIQGLATGYFVWDLVVSARYLKIFGPGILAHAITALSVFALGFRPFCNYYGPVFILYELSTPFLNIHWFCDKLNMTGSQLQWYNGMILLSVFFGCRLIWGTYQSLRVYQDVWHTMHLNTQSGPVLREIPASSHSSIFVPRDGQLCLGDKSCIIAQSEVMQFTGSQTESVPVWLAGVYLTCNLVLNSLNFYWFGKMIEAVLKRFEGKPHEEFPRERERKQSIVEAAATELDYETLSGPKTPDEEEKEPAVKGKSTALLDGSARKR</sequence>
<dbReference type="STRING" id="1442368.A0A0D2GIF9"/>
<evidence type="ECO:0000256" key="1">
    <source>
        <dbReference type="ARBA" id="ARBA00004141"/>
    </source>
</evidence>
<dbReference type="GeneID" id="25306679"/>
<dbReference type="HOGENOM" id="CLU_034597_0_1_1"/>
<protein>
    <recommendedName>
        <fullName evidence="8">TLC domain-containing protein</fullName>
    </recommendedName>
</protein>
<dbReference type="Proteomes" id="UP000053029">
    <property type="component" value="Unassembled WGS sequence"/>
</dbReference>
<keyword evidence="2 5" id="KW-0812">Transmembrane</keyword>
<dbReference type="RefSeq" id="XP_013284381.1">
    <property type="nucleotide sequence ID" value="XM_013428927.1"/>
</dbReference>
<evidence type="ECO:0000259" key="8">
    <source>
        <dbReference type="PROSITE" id="PS50922"/>
    </source>
</evidence>
<evidence type="ECO:0000313" key="9">
    <source>
        <dbReference type="EMBL" id="KIW80573.1"/>
    </source>
</evidence>
<dbReference type="InterPro" id="IPR050846">
    <property type="entry name" value="TLCD"/>
</dbReference>
<proteinExistence type="predicted"/>
<evidence type="ECO:0000256" key="5">
    <source>
        <dbReference type="PROSITE-ProRule" id="PRU00205"/>
    </source>
</evidence>
<keyword evidence="3 7" id="KW-1133">Transmembrane helix</keyword>
<feature type="transmembrane region" description="Helical" evidence="7">
    <location>
        <begin position="142"/>
        <end position="162"/>
    </location>
</feature>
<keyword evidence="10" id="KW-1185">Reference proteome</keyword>
<feature type="transmembrane region" description="Helical" evidence="7">
    <location>
        <begin position="168"/>
        <end position="189"/>
    </location>
</feature>
<evidence type="ECO:0000256" key="7">
    <source>
        <dbReference type="SAM" id="Phobius"/>
    </source>
</evidence>
<evidence type="ECO:0000256" key="3">
    <source>
        <dbReference type="ARBA" id="ARBA00022989"/>
    </source>
</evidence>
<gene>
    <name evidence="9" type="ORF">Z517_07189</name>
</gene>
<dbReference type="OrthoDB" id="10266980at2759"/>
<dbReference type="SMART" id="SM00724">
    <property type="entry name" value="TLC"/>
    <property type="match status" value="1"/>
</dbReference>
<dbReference type="GO" id="GO:0055088">
    <property type="term" value="P:lipid homeostasis"/>
    <property type="evidence" value="ECO:0007669"/>
    <property type="project" value="TreeGrafter"/>
</dbReference>
<evidence type="ECO:0000256" key="6">
    <source>
        <dbReference type="SAM" id="MobiDB-lite"/>
    </source>
</evidence>
<organism evidence="9 10">
    <name type="scientific">Fonsecaea pedrosoi CBS 271.37</name>
    <dbReference type="NCBI Taxonomy" id="1442368"/>
    <lineage>
        <taxon>Eukaryota</taxon>
        <taxon>Fungi</taxon>
        <taxon>Dikarya</taxon>
        <taxon>Ascomycota</taxon>
        <taxon>Pezizomycotina</taxon>
        <taxon>Eurotiomycetes</taxon>
        <taxon>Chaetothyriomycetidae</taxon>
        <taxon>Chaetothyriales</taxon>
        <taxon>Herpotrichiellaceae</taxon>
        <taxon>Fonsecaea</taxon>
    </lineage>
</organism>
<feature type="transmembrane region" description="Helical" evidence="7">
    <location>
        <begin position="201"/>
        <end position="221"/>
    </location>
</feature>
<dbReference type="GO" id="GO:0005783">
    <property type="term" value="C:endoplasmic reticulum"/>
    <property type="evidence" value="ECO:0007669"/>
    <property type="project" value="TreeGrafter"/>
</dbReference>
<evidence type="ECO:0000256" key="4">
    <source>
        <dbReference type="ARBA" id="ARBA00023136"/>
    </source>
</evidence>
<accession>A0A0D2GIF9</accession>
<dbReference type="Pfam" id="PF03798">
    <property type="entry name" value="TRAM_LAG1_CLN8"/>
    <property type="match status" value="1"/>
</dbReference>
<evidence type="ECO:0000256" key="2">
    <source>
        <dbReference type="ARBA" id="ARBA00022692"/>
    </source>
</evidence>
<dbReference type="VEuPathDB" id="FungiDB:Z517_07189"/>